<comment type="caution">
    <text evidence="6">The sequence shown here is derived from an EMBL/GenBank/DDBJ whole genome shotgun (WGS) entry which is preliminary data.</text>
</comment>
<evidence type="ECO:0000256" key="4">
    <source>
        <dbReference type="ARBA" id="ARBA00025742"/>
    </source>
</evidence>
<feature type="domain" description="Calcineurin-like phosphoesterase" evidence="5">
    <location>
        <begin position="3"/>
        <end position="199"/>
    </location>
</feature>
<keyword evidence="3" id="KW-0408">Iron</keyword>
<evidence type="ECO:0000256" key="1">
    <source>
        <dbReference type="ARBA" id="ARBA00022723"/>
    </source>
</evidence>
<proteinExistence type="inferred from homology"/>
<organism evidence="6 7">
    <name type="scientific">Mesobacterium hydrothermale</name>
    <dbReference type="NCBI Taxonomy" id="3111907"/>
    <lineage>
        <taxon>Bacteria</taxon>
        <taxon>Pseudomonadati</taxon>
        <taxon>Pseudomonadota</taxon>
        <taxon>Alphaproteobacteria</taxon>
        <taxon>Rhodobacterales</taxon>
        <taxon>Roseobacteraceae</taxon>
        <taxon>Mesobacterium</taxon>
    </lineage>
</organism>
<dbReference type="Gene3D" id="3.60.21.10">
    <property type="match status" value="1"/>
</dbReference>
<dbReference type="InterPro" id="IPR050884">
    <property type="entry name" value="CNP_phosphodiesterase-III"/>
</dbReference>
<evidence type="ECO:0000259" key="5">
    <source>
        <dbReference type="Pfam" id="PF00149"/>
    </source>
</evidence>
<protein>
    <submittedName>
        <fullName evidence="6">Metallophosphoesterase</fullName>
    </submittedName>
</protein>
<evidence type="ECO:0000313" key="7">
    <source>
        <dbReference type="Proteomes" id="UP001348149"/>
    </source>
</evidence>
<keyword evidence="2" id="KW-0378">Hydrolase</keyword>
<dbReference type="InterPro" id="IPR004843">
    <property type="entry name" value="Calcineurin-like_PHP"/>
</dbReference>
<dbReference type="Proteomes" id="UP001348149">
    <property type="component" value="Unassembled WGS sequence"/>
</dbReference>
<name>A0ABU6HJJ4_9RHOB</name>
<dbReference type="RefSeq" id="WP_326298332.1">
    <property type="nucleotide sequence ID" value="NZ_JAYLLH010000023.1"/>
</dbReference>
<keyword evidence="1" id="KW-0479">Metal-binding</keyword>
<dbReference type="Pfam" id="PF00149">
    <property type="entry name" value="Metallophos"/>
    <property type="match status" value="1"/>
</dbReference>
<dbReference type="PANTHER" id="PTHR42988">
    <property type="entry name" value="PHOSPHOHYDROLASE"/>
    <property type="match status" value="1"/>
</dbReference>
<evidence type="ECO:0000256" key="2">
    <source>
        <dbReference type="ARBA" id="ARBA00022801"/>
    </source>
</evidence>
<dbReference type="PANTHER" id="PTHR42988:SF2">
    <property type="entry name" value="CYCLIC NUCLEOTIDE PHOSPHODIESTERASE CBUA0032-RELATED"/>
    <property type="match status" value="1"/>
</dbReference>
<keyword evidence="7" id="KW-1185">Reference proteome</keyword>
<dbReference type="SUPFAM" id="SSF56300">
    <property type="entry name" value="Metallo-dependent phosphatases"/>
    <property type="match status" value="1"/>
</dbReference>
<evidence type="ECO:0000313" key="6">
    <source>
        <dbReference type="EMBL" id="MEC3862511.1"/>
    </source>
</evidence>
<evidence type="ECO:0000256" key="3">
    <source>
        <dbReference type="ARBA" id="ARBA00023004"/>
    </source>
</evidence>
<accession>A0ABU6HJJ4</accession>
<dbReference type="InterPro" id="IPR029052">
    <property type="entry name" value="Metallo-depent_PP-like"/>
</dbReference>
<sequence>MRKILFLTDLHMTDAGQTIIGLDPAERLARVLDHALAHHGDAAHVLILGDLAHHGRPAEYERLAAVMARCPLPITATLGNHDNRANARAALPWLARDDAGFAQASFGWGDTRVIVLDTLDEDGIAPHHGGYLCGTRMNWLRQQLHETLEPNLLVALHHPPLVTGFDGMDAIHLSNAPELVSILSRQGRPAHLICGHVHRTVSGRTGVLSYTLLKSPCHQMPMKLGPGSSGLSVDEPGAYGIVLLHDSGPIVHTEDVFDAPSSVAEDPKSA</sequence>
<comment type="similarity">
    <text evidence="4">Belongs to the cyclic nucleotide phosphodiesterase class-III family.</text>
</comment>
<dbReference type="EMBL" id="JAYLLH010000023">
    <property type="protein sequence ID" value="MEC3862511.1"/>
    <property type="molecule type" value="Genomic_DNA"/>
</dbReference>
<reference evidence="6 7" key="1">
    <citation type="submission" date="2024-01" db="EMBL/GenBank/DDBJ databases">
        <title>Mesobacterium rodlantinim sp. nov., isolated from shallow sea hydrothermal systems off Kueishantao Island.</title>
        <authorList>
            <person name="Su Z."/>
            <person name="Tang K."/>
        </authorList>
    </citation>
    <scope>NUCLEOTIDE SEQUENCE [LARGE SCALE GENOMIC DNA]</scope>
    <source>
        <strain evidence="6 7">TK19101</strain>
    </source>
</reference>
<gene>
    <name evidence="6" type="ORF">VK792_14555</name>
</gene>